<dbReference type="AlphaFoldDB" id="A0A1I8FHV1"/>
<organism evidence="1 2">
    <name type="scientific">Macrostomum lignano</name>
    <dbReference type="NCBI Taxonomy" id="282301"/>
    <lineage>
        <taxon>Eukaryota</taxon>
        <taxon>Metazoa</taxon>
        <taxon>Spiralia</taxon>
        <taxon>Lophotrochozoa</taxon>
        <taxon>Platyhelminthes</taxon>
        <taxon>Rhabditophora</taxon>
        <taxon>Macrostomorpha</taxon>
        <taxon>Macrostomida</taxon>
        <taxon>Macrostomidae</taxon>
        <taxon>Macrostomum</taxon>
    </lineage>
</organism>
<evidence type="ECO:0000313" key="2">
    <source>
        <dbReference type="WBParaSite" id="maker-unitig_34617-snap-gene-0.2-mRNA-1"/>
    </source>
</evidence>
<keyword evidence="1" id="KW-1185">Reference proteome</keyword>
<dbReference type="Proteomes" id="UP000095280">
    <property type="component" value="Unplaced"/>
</dbReference>
<proteinExistence type="predicted"/>
<dbReference type="WBParaSite" id="maker-unitig_34617-snap-gene-0.2-mRNA-1">
    <property type="protein sequence ID" value="maker-unitig_34617-snap-gene-0.2-mRNA-1"/>
    <property type="gene ID" value="maker-unitig_34617-snap-gene-0.2"/>
</dbReference>
<sequence>VGCSKEEAIRRQGRWPALCSRIWPTRAGKVLNSSELCRNKDLSSWFFERTKRGVRPASERARWKARRMILEIIRAMARRRLRPVQCPPASRTTYVTVLFFRSASADGAAASWQRLGQVRDAFLRVEA</sequence>
<reference evidence="2" key="1">
    <citation type="submission" date="2016-11" db="UniProtKB">
        <authorList>
            <consortium name="WormBaseParasite"/>
        </authorList>
    </citation>
    <scope>IDENTIFICATION</scope>
</reference>
<name>A0A1I8FHV1_9PLAT</name>
<accession>A0A1I8FHV1</accession>
<protein>
    <submittedName>
        <fullName evidence="2">Transposase</fullName>
    </submittedName>
</protein>
<evidence type="ECO:0000313" key="1">
    <source>
        <dbReference type="Proteomes" id="UP000095280"/>
    </source>
</evidence>